<gene>
    <name evidence="1" type="ORF">HPB49_012515</name>
</gene>
<proteinExistence type="predicted"/>
<dbReference type="EMBL" id="CM023477">
    <property type="protein sequence ID" value="KAH7937455.1"/>
    <property type="molecule type" value="Genomic_DNA"/>
</dbReference>
<organism evidence="1 2">
    <name type="scientific">Dermacentor silvarum</name>
    <name type="common">Tick</name>
    <dbReference type="NCBI Taxonomy" id="543639"/>
    <lineage>
        <taxon>Eukaryota</taxon>
        <taxon>Metazoa</taxon>
        <taxon>Ecdysozoa</taxon>
        <taxon>Arthropoda</taxon>
        <taxon>Chelicerata</taxon>
        <taxon>Arachnida</taxon>
        <taxon>Acari</taxon>
        <taxon>Parasitiformes</taxon>
        <taxon>Ixodida</taxon>
        <taxon>Ixodoidea</taxon>
        <taxon>Ixodidae</taxon>
        <taxon>Rhipicephalinae</taxon>
        <taxon>Dermacentor</taxon>
    </lineage>
</organism>
<dbReference type="Proteomes" id="UP000821865">
    <property type="component" value="Chromosome 8"/>
</dbReference>
<protein>
    <submittedName>
        <fullName evidence="1">Uncharacterized protein</fullName>
    </submittedName>
</protein>
<evidence type="ECO:0000313" key="1">
    <source>
        <dbReference type="EMBL" id="KAH7937455.1"/>
    </source>
</evidence>
<sequence length="623" mass="70736">MVKNFTFCRLLCRFFGCFFIFDFNDANVDSAKATFKTAYTAYALAWLSVCLYFEGGEVIYRFELLDITHKFSNAVSTFLNVALTVKVLVNVGCMMFRSGQLLQFFRICAEYEKRSAFKRPTAREAWKRGWILRVIRLCILIAAISMASIMVIFSTTSSYLEPWAAAKLAARFLSITAYFFYDLLMYLVLRSVGEVLVWYISAQTEEFEECCKAVSSGTPVATLRCGQWTSLKAESVRQNVCKIRELKCLINGIWNTAISISSVTLLWMECIAFYAVFKNGVLRPDVCLSFCYATYTFLSFLELTCISQTLFDEAQKLKEAARRSSTLTATDSFFRQVEFLHYTIDPEGMRITGAGFFPLDKPLMVSFADAVSTFLNVALMTKVLLNFGSMMFCSGQLLKFFRMCAEYENRSAFKHPTEREAWKRGWTLAVIRICIFIAATSMASIIVISSTTSSCLEPWAAAKLAARLLSLTAYFFYDSLTYLVLRSVGEVLVWYMCAQREEFEKCCKVVSSGTPVATLRCGQWASLKVESVRQNVCKVRELKRSINDIWNTSISISSGILLWTECITLYTALKFGVLRSDVCLGTCYTTYFFLSFLELACISQTMCDEVSNADNYIITLEEH</sequence>
<keyword evidence="2" id="KW-1185">Reference proteome</keyword>
<evidence type="ECO:0000313" key="2">
    <source>
        <dbReference type="Proteomes" id="UP000821865"/>
    </source>
</evidence>
<comment type="caution">
    <text evidence="1">The sequence shown here is derived from an EMBL/GenBank/DDBJ whole genome shotgun (WGS) entry which is preliminary data.</text>
</comment>
<accession>A0ACB8C9C5</accession>
<reference evidence="1" key="1">
    <citation type="submission" date="2020-05" db="EMBL/GenBank/DDBJ databases">
        <title>Large-scale comparative analyses of tick genomes elucidate their genetic diversity and vector capacities.</title>
        <authorList>
            <person name="Jia N."/>
            <person name="Wang J."/>
            <person name="Shi W."/>
            <person name="Du L."/>
            <person name="Sun Y."/>
            <person name="Zhan W."/>
            <person name="Jiang J."/>
            <person name="Wang Q."/>
            <person name="Zhang B."/>
            <person name="Ji P."/>
            <person name="Sakyi L.B."/>
            <person name="Cui X."/>
            <person name="Yuan T."/>
            <person name="Jiang B."/>
            <person name="Yang W."/>
            <person name="Lam T.T.-Y."/>
            <person name="Chang Q."/>
            <person name="Ding S."/>
            <person name="Wang X."/>
            <person name="Zhu J."/>
            <person name="Ruan X."/>
            <person name="Zhao L."/>
            <person name="Wei J."/>
            <person name="Que T."/>
            <person name="Du C."/>
            <person name="Cheng J."/>
            <person name="Dai P."/>
            <person name="Han X."/>
            <person name="Huang E."/>
            <person name="Gao Y."/>
            <person name="Liu J."/>
            <person name="Shao H."/>
            <person name="Ye R."/>
            <person name="Li L."/>
            <person name="Wei W."/>
            <person name="Wang X."/>
            <person name="Wang C."/>
            <person name="Yang T."/>
            <person name="Huo Q."/>
            <person name="Li W."/>
            <person name="Guo W."/>
            <person name="Chen H."/>
            <person name="Zhou L."/>
            <person name="Ni X."/>
            <person name="Tian J."/>
            <person name="Zhou Y."/>
            <person name="Sheng Y."/>
            <person name="Liu T."/>
            <person name="Pan Y."/>
            <person name="Xia L."/>
            <person name="Li J."/>
            <person name="Zhao F."/>
            <person name="Cao W."/>
        </authorList>
    </citation>
    <scope>NUCLEOTIDE SEQUENCE</scope>
    <source>
        <strain evidence="1">Dsil-2018</strain>
    </source>
</reference>
<name>A0ACB8C9C5_DERSI</name>